<dbReference type="Gene3D" id="3.40.50.300">
    <property type="entry name" value="P-loop containing nucleotide triphosphate hydrolases"/>
    <property type="match status" value="1"/>
</dbReference>
<evidence type="ECO:0000256" key="7">
    <source>
        <dbReference type="ARBA" id="ARBA00022741"/>
    </source>
</evidence>
<evidence type="ECO:0000256" key="10">
    <source>
        <dbReference type="ARBA" id="ARBA00049563"/>
    </source>
</evidence>
<name>A0A2D3WHW1_9BACT</name>
<evidence type="ECO:0000256" key="6">
    <source>
        <dbReference type="ARBA" id="ARBA00022694"/>
    </source>
</evidence>
<dbReference type="InterPro" id="IPR027417">
    <property type="entry name" value="P-loop_NTPase"/>
</dbReference>
<gene>
    <name evidence="11" type="primary">miaA</name>
    <name evidence="15" type="ORF">CFH83_05010</name>
</gene>
<dbReference type="GO" id="GO:0052381">
    <property type="term" value="F:tRNA dimethylallyltransferase activity"/>
    <property type="evidence" value="ECO:0007669"/>
    <property type="project" value="UniProtKB-UniRule"/>
</dbReference>
<evidence type="ECO:0000313" key="15">
    <source>
        <dbReference type="EMBL" id="DAB38650.1"/>
    </source>
</evidence>
<organism evidence="15 16">
    <name type="scientific">Sulfuricurvum kujiense</name>
    <dbReference type="NCBI Taxonomy" id="148813"/>
    <lineage>
        <taxon>Bacteria</taxon>
        <taxon>Pseudomonadati</taxon>
        <taxon>Campylobacterota</taxon>
        <taxon>Epsilonproteobacteria</taxon>
        <taxon>Campylobacterales</taxon>
        <taxon>Sulfurimonadaceae</taxon>
        <taxon>Sulfuricurvum</taxon>
    </lineage>
</organism>
<dbReference type="InterPro" id="IPR039657">
    <property type="entry name" value="Dimethylallyltransferase"/>
</dbReference>
<dbReference type="NCBIfam" id="TIGR00174">
    <property type="entry name" value="miaA"/>
    <property type="match status" value="1"/>
</dbReference>
<dbReference type="GO" id="GO:0006400">
    <property type="term" value="P:tRNA modification"/>
    <property type="evidence" value="ECO:0007669"/>
    <property type="project" value="TreeGrafter"/>
</dbReference>
<comment type="catalytic activity">
    <reaction evidence="10 11 12">
        <text>adenosine(37) in tRNA + dimethylallyl diphosphate = N(6)-dimethylallyladenosine(37) in tRNA + diphosphate</text>
        <dbReference type="Rhea" id="RHEA:26482"/>
        <dbReference type="Rhea" id="RHEA-COMP:10162"/>
        <dbReference type="Rhea" id="RHEA-COMP:10375"/>
        <dbReference type="ChEBI" id="CHEBI:33019"/>
        <dbReference type="ChEBI" id="CHEBI:57623"/>
        <dbReference type="ChEBI" id="CHEBI:74411"/>
        <dbReference type="ChEBI" id="CHEBI:74415"/>
        <dbReference type="EC" id="2.5.1.75"/>
    </reaction>
</comment>
<evidence type="ECO:0000313" key="16">
    <source>
        <dbReference type="Proteomes" id="UP000228859"/>
    </source>
</evidence>
<dbReference type="GO" id="GO:0005524">
    <property type="term" value="F:ATP binding"/>
    <property type="evidence" value="ECO:0007669"/>
    <property type="project" value="UniProtKB-UniRule"/>
</dbReference>
<protein>
    <recommendedName>
        <fullName evidence="11">tRNA dimethylallyltransferase</fullName>
        <ecNumber evidence="11">2.5.1.75</ecNumber>
    </recommendedName>
    <alternativeName>
        <fullName evidence="11">Dimethylallyl diphosphate:tRNA dimethylallyltransferase</fullName>
        <shortName evidence="11">DMAPP:tRNA dimethylallyltransferase</shortName>
        <shortName evidence="11">DMATase</shortName>
    </alternativeName>
    <alternativeName>
        <fullName evidence="11">Isopentenyl-diphosphate:tRNA isopentenyltransferase</fullName>
        <shortName evidence="11">IPP transferase</shortName>
        <shortName evidence="11">IPPT</shortName>
        <shortName evidence="11">IPTase</shortName>
    </alternativeName>
</protein>
<feature type="binding site" evidence="11">
    <location>
        <begin position="14"/>
        <end position="19"/>
    </location>
    <ligand>
        <name>substrate</name>
    </ligand>
</feature>
<evidence type="ECO:0000256" key="8">
    <source>
        <dbReference type="ARBA" id="ARBA00022840"/>
    </source>
</evidence>
<feature type="region of interest" description="Interaction with substrate tRNA" evidence="11">
    <location>
        <begin position="37"/>
        <end position="40"/>
    </location>
</feature>
<dbReference type="PANTHER" id="PTHR11088">
    <property type="entry name" value="TRNA DIMETHYLALLYLTRANSFERASE"/>
    <property type="match status" value="1"/>
</dbReference>
<comment type="similarity">
    <text evidence="3 11 14">Belongs to the IPP transferase family.</text>
</comment>
<evidence type="ECO:0000256" key="13">
    <source>
        <dbReference type="RuleBase" id="RU003784"/>
    </source>
</evidence>
<feature type="site" description="Interaction with substrate tRNA" evidence="11">
    <location>
        <position position="103"/>
    </location>
</feature>
<evidence type="ECO:0000256" key="4">
    <source>
        <dbReference type="ARBA" id="ARBA00011245"/>
    </source>
</evidence>
<dbReference type="SUPFAM" id="SSF52540">
    <property type="entry name" value="P-loop containing nucleoside triphosphate hydrolases"/>
    <property type="match status" value="1"/>
</dbReference>
<accession>A0A2D3WHW1</accession>
<dbReference type="Pfam" id="PF01715">
    <property type="entry name" value="IPPT"/>
    <property type="match status" value="1"/>
</dbReference>
<keyword evidence="8 11" id="KW-0067">ATP-binding</keyword>
<dbReference type="HAMAP" id="MF_00185">
    <property type="entry name" value="IPP_trans"/>
    <property type="match status" value="1"/>
</dbReference>
<dbReference type="EC" id="2.5.1.75" evidence="11"/>
<comment type="caution">
    <text evidence="11">Lacks conserved residue(s) required for the propagation of feature annotation.</text>
</comment>
<reference evidence="15 16" key="1">
    <citation type="journal article" date="2017" name="Front. Microbiol.">
        <title>Comparative Genomic Analysis of the Class Epsilonproteobacteria and Proposed Reclassification to Epsilonbacteraeota (phyl. nov.).</title>
        <authorList>
            <person name="Waite D.W."/>
            <person name="Vanwonterghem I."/>
            <person name="Rinke C."/>
            <person name="Parks D.H."/>
            <person name="Zhang Y."/>
            <person name="Takai K."/>
            <person name="Sievert S.M."/>
            <person name="Simon J."/>
            <person name="Campbell B.J."/>
            <person name="Hanson T.E."/>
            <person name="Woyke T."/>
            <person name="Klotz M.G."/>
            <person name="Hugenholtz P."/>
        </authorList>
    </citation>
    <scope>NUCLEOTIDE SEQUENCE [LARGE SCALE GENOMIC DNA]</scope>
    <source>
        <strain evidence="15">UBA12443</strain>
    </source>
</reference>
<comment type="subunit">
    <text evidence="4 11">Monomer.</text>
</comment>
<comment type="cofactor">
    <cofactor evidence="1 11">
        <name>Mg(2+)</name>
        <dbReference type="ChEBI" id="CHEBI:18420"/>
    </cofactor>
</comment>
<evidence type="ECO:0000256" key="11">
    <source>
        <dbReference type="HAMAP-Rule" id="MF_00185"/>
    </source>
</evidence>
<evidence type="ECO:0000256" key="5">
    <source>
        <dbReference type="ARBA" id="ARBA00022679"/>
    </source>
</evidence>
<dbReference type="Proteomes" id="UP000228859">
    <property type="component" value="Unassembled WGS sequence"/>
</dbReference>
<evidence type="ECO:0000256" key="1">
    <source>
        <dbReference type="ARBA" id="ARBA00001946"/>
    </source>
</evidence>
<keyword evidence="6 11" id="KW-0819">tRNA processing</keyword>
<sequence length="301" mass="33603">MITLMKQIALIGSTASGKSDLALTLALENNALVLSIDSLSIYQEIDIASAKPSKAELESVEHFGIDRLRPDENASVITFINEYRRLHEKASAEEKNIIIVGGSSFYLKSMIEGLSKIPDYSPSTLCQAKDMLLDLGQCHRLLNDIDPLTMAKIAPTDAYRIEKMLLIYLESGLSPSEWFRSNPPKPIITECPILNLHVDRDILRQRISMRTQKMADSGLIDEVAELERLYGRSPNSMKAIGIIETLEYLDGKLTKSELIDHIATHTAQLAKRQQTFNAHQFELHSSGSADELKPIAEKILK</sequence>
<dbReference type="Gene3D" id="1.10.20.140">
    <property type="match status" value="1"/>
</dbReference>
<evidence type="ECO:0000256" key="9">
    <source>
        <dbReference type="ARBA" id="ARBA00022842"/>
    </source>
</evidence>
<comment type="function">
    <text evidence="2 11 13">Catalyzes the transfer of a dimethylallyl group onto the adenine at position 37 in tRNAs that read codons beginning with uridine, leading to the formation of N6-(dimethylallyl)adenosine (i(6)A).</text>
</comment>
<evidence type="ECO:0000256" key="14">
    <source>
        <dbReference type="RuleBase" id="RU003785"/>
    </source>
</evidence>
<keyword evidence="5 11" id="KW-0808">Transferase</keyword>
<evidence type="ECO:0000256" key="3">
    <source>
        <dbReference type="ARBA" id="ARBA00005842"/>
    </source>
</evidence>
<evidence type="ECO:0000256" key="12">
    <source>
        <dbReference type="RuleBase" id="RU003783"/>
    </source>
</evidence>
<keyword evidence="7 11" id="KW-0547">Nucleotide-binding</keyword>
<dbReference type="AlphaFoldDB" id="A0A2D3WHW1"/>
<proteinExistence type="inferred from homology"/>
<dbReference type="EMBL" id="DLUI01000071">
    <property type="protein sequence ID" value="DAB38650.1"/>
    <property type="molecule type" value="Genomic_DNA"/>
</dbReference>
<evidence type="ECO:0000256" key="2">
    <source>
        <dbReference type="ARBA" id="ARBA00003213"/>
    </source>
</evidence>
<keyword evidence="9 11" id="KW-0460">Magnesium</keyword>
<dbReference type="PANTHER" id="PTHR11088:SF60">
    <property type="entry name" value="TRNA DIMETHYLALLYLTRANSFERASE"/>
    <property type="match status" value="1"/>
</dbReference>
<comment type="caution">
    <text evidence="15">The sequence shown here is derived from an EMBL/GenBank/DDBJ whole genome shotgun (WGS) entry which is preliminary data.</text>
</comment>
<feature type="binding site" evidence="11">
    <location>
        <begin position="12"/>
        <end position="19"/>
    </location>
    <ligand>
        <name>ATP</name>
        <dbReference type="ChEBI" id="CHEBI:30616"/>
    </ligand>
</feature>
<dbReference type="InterPro" id="IPR018022">
    <property type="entry name" value="IPT"/>
</dbReference>